<dbReference type="OrthoDB" id="3213425at2"/>
<reference evidence="1 2" key="1">
    <citation type="submission" date="2018-03" db="EMBL/GenBank/DDBJ databases">
        <title>Bioinformatic expansion and discovery of thiopeptide antibiotics.</title>
        <authorList>
            <person name="Schwalen C.J."/>
            <person name="Hudson G.A."/>
            <person name="Mitchell D.A."/>
        </authorList>
    </citation>
    <scope>NUCLEOTIDE SEQUENCE [LARGE SCALE GENOMIC DNA]</scope>
    <source>
        <strain evidence="1 2">ATCC 21389</strain>
    </source>
</reference>
<keyword evidence="2" id="KW-1185">Reference proteome</keyword>
<dbReference type="Proteomes" id="UP000248039">
    <property type="component" value="Unassembled WGS sequence"/>
</dbReference>
<dbReference type="AlphaFoldDB" id="A0A2V4N2F9"/>
<name>A0A2V4N2F9_9ACTN</name>
<evidence type="ECO:0000313" key="2">
    <source>
        <dbReference type="Proteomes" id="UP000248039"/>
    </source>
</evidence>
<organism evidence="1 2">
    <name type="scientific">Streptomyces tateyamensis</name>
    <dbReference type="NCBI Taxonomy" id="565073"/>
    <lineage>
        <taxon>Bacteria</taxon>
        <taxon>Bacillati</taxon>
        <taxon>Actinomycetota</taxon>
        <taxon>Actinomycetes</taxon>
        <taxon>Kitasatosporales</taxon>
        <taxon>Streptomycetaceae</taxon>
        <taxon>Streptomyces</taxon>
    </lineage>
</organism>
<proteinExistence type="predicted"/>
<dbReference type="EMBL" id="PYBW01000113">
    <property type="protein sequence ID" value="PYC71027.1"/>
    <property type="molecule type" value="Genomic_DNA"/>
</dbReference>
<sequence>MAQPVTNHQLEAAIIDAEMTFDALARGVVRVAAEVGVPLRTNPSTVHKWLRGADPDGDTPAFICEALFRKTGGIYTPAELGLRSVEESDPGLGLSIGSDPVGVLAGVWRADLDRRKFLAASAYSVAAMHLPLEYVREGAERAAAVRSGSVAGVAEVAAVRDMISMFTGIDERHGGQHGRSALIQYLRTDVAALCRGTFRTHDDRQQMLSAAAVGVHLAGWKAYDAGEQGLAQRYYHQSYALAVESGIVGHDAFVLRTLAQQGMKLRHPAKTFALSDTALSRVIGRVDAATEALFTITHAHGLAATNQRRPAVQAVQRARDLLEAADSNDMPYWARSWGPARATVNSRSAKVFARLGDRKGAAENYAAAAATRPATTYARIQALDLVAQAKMELSDGGIEQACGTWNRALDAMAGVQSVRTRRAVIEMRKSLAQFKSRGVSAASELDERAAFFLI</sequence>
<evidence type="ECO:0000313" key="1">
    <source>
        <dbReference type="EMBL" id="PYC71027.1"/>
    </source>
</evidence>
<gene>
    <name evidence="1" type="ORF">C7C46_26955</name>
</gene>
<evidence type="ECO:0008006" key="3">
    <source>
        <dbReference type="Google" id="ProtNLM"/>
    </source>
</evidence>
<accession>A0A2V4N2F9</accession>
<dbReference type="RefSeq" id="WP_110672538.1">
    <property type="nucleotide sequence ID" value="NZ_PYBW01000113.1"/>
</dbReference>
<comment type="caution">
    <text evidence="1">The sequence shown here is derived from an EMBL/GenBank/DDBJ whole genome shotgun (WGS) entry which is preliminary data.</text>
</comment>
<protein>
    <recommendedName>
        <fullName evidence="3">Transcriptional regulator</fullName>
    </recommendedName>
</protein>